<dbReference type="AlphaFoldDB" id="A0A919UV54"/>
<sequence>MRPPPDREPGPLADRLAAELDALTVLWPAIVEARVPGSARRTRAVELSVQAREELDWLARMERHERADVAPGEAPVPIELDIVDLMTDVLADAVMLYDAVAEAAGVAEPLPPPSSGLADPRPYLGAAAFRLDRVDRQTLAWAAPILRGLTARVARALALADDGQVVAAVCPWCHGLSPQSPTGGGYTWKVHALPGDQIAILCWGLCEPPLRDVGTWWRGKPCWPMQQWAWLARQAAAAEQRRARTRRAS</sequence>
<reference evidence="1" key="1">
    <citation type="submission" date="2021-01" db="EMBL/GenBank/DDBJ databases">
        <title>Whole genome shotgun sequence of Acrocarpospora phusangensis NBRC 108782.</title>
        <authorList>
            <person name="Komaki H."/>
            <person name="Tamura T."/>
        </authorList>
    </citation>
    <scope>NUCLEOTIDE SEQUENCE</scope>
    <source>
        <strain evidence="1">NBRC 108782</strain>
    </source>
</reference>
<evidence type="ECO:0000313" key="2">
    <source>
        <dbReference type="Proteomes" id="UP000640052"/>
    </source>
</evidence>
<accession>A0A919UV54</accession>
<organism evidence="1 2">
    <name type="scientific">Acrocarpospora phusangensis</name>
    <dbReference type="NCBI Taxonomy" id="1070424"/>
    <lineage>
        <taxon>Bacteria</taxon>
        <taxon>Bacillati</taxon>
        <taxon>Actinomycetota</taxon>
        <taxon>Actinomycetes</taxon>
        <taxon>Streptosporangiales</taxon>
        <taxon>Streptosporangiaceae</taxon>
        <taxon>Acrocarpospora</taxon>
    </lineage>
</organism>
<name>A0A919UV54_9ACTN</name>
<dbReference type="EMBL" id="BOOA01000108">
    <property type="protein sequence ID" value="GIH29075.1"/>
    <property type="molecule type" value="Genomic_DNA"/>
</dbReference>
<evidence type="ECO:0000313" key="1">
    <source>
        <dbReference type="EMBL" id="GIH29075.1"/>
    </source>
</evidence>
<proteinExistence type="predicted"/>
<dbReference type="RefSeq" id="WP_204045692.1">
    <property type="nucleotide sequence ID" value="NZ_BOOA01000108.1"/>
</dbReference>
<comment type="caution">
    <text evidence="1">The sequence shown here is derived from an EMBL/GenBank/DDBJ whole genome shotgun (WGS) entry which is preliminary data.</text>
</comment>
<dbReference type="Proteomes" id="UP000640052">
    <property type="component" value="Unassembled WGS sequence"/>
</dbReference>
<protein>
    <submittedName>
        <fullName evidence="1">Uncharacterized protein</fullName>
    </submittedName>
</protein>
<keyword evidence="2" id="KW-1185">Reference proteome</keyword>
<gene>
    <name evidence="1" type="ORF">Aph01nite_73850</name>
</gene>